<feature type="compositionally biased region" description="Polar residues" evidence="3">
    <location>
        <begin position="935"/>
        <end position="956"/>
    </location>
</feature>
<feature type="compositionally biased region" description="Low complexity" evidence="3">
    <location>
        <begin position="825"/>
        <end position="834"/>
    </location>
</feature>
<dbReference type="InterPro" id="IPR003591">
    <property type="entry name" value="Leu-rich_rpt_typical-subtyp"/>
</dbReference>
<feature type="region of interest" description="Disordered" evidence="3">
    <location>
        <begin position="1210"/>
        <end position="1239"/>
    </location>
</feature>
<dbReference type="PANTHER" id="PTHR23045:SF9">
    <property type="entry name" value="LEUCINE RICH REPEAT CONTAINING 37A-RELATED"/>
    <property type="match status" value="1"/>
</dbReference>
<dbReference type="PANTHER" id="PTHR23045">
    <property type="entry name" value="LEUCINE-RICH REPEAT-CONTAINING PROTEIN 37A"/>
    <property type="match status" value="1"/>
</dbReference>
<feature type="region of interest" description="Disordered" evidence="3">
    <location>
        <begin position="1277"/>
        <end position="1307"/>
    </location>
</feature>
<organism evidence="6">
    <name type="scientific">Castor canadensis</name>
    <name type="common">American beaver</name>
    <dbReference type="NCBI Taxonomy" id="51338"/>
    <lineage>
        <taxon>Eukaryota</taxon>
        <taxon>Metazoa</taxon>
        <taxon>Chordata</taxon>
        <taxon>Craniata</taxon>
        <taxon>Vertebrata</taxon>
        <taxon>Euteleostomi</taxon>
        <taxon>Mammalia</taxon>
        <taxon>Eutheria</taxon>
        <taxon>Euarchontoglires</taxon>
        <taxon>Glires</taxon>
        <taxon>Rodentia</taxon>
        <taxon>Castorimorpha</taxon>
        <taxon>Castoridae</taxon>
        <taxon>Castor</taxon>
    </lineage>
</organism>
<keyword evidence="4" id="KW-0732">Signal</keyword>
<evidence type="ECO:0000313" key="6">
    <source>
        <dbReference type="RefSeq" id="XP_020025700.1"/>
    </source>
</evidence>
<dbReference type="InterPro" id="IPR032675">
    <property type="entry name" value="LRR_dom_sf"/>
</dbReference>
<evidence type="ECO:0000256" key="1">
    <source>
        <dbReference type="ARBA" id="ARBA00022614"/>
    </source>
</evidence>
<feature type="domain" description="Leucine-rich repeat-containing protein 37 N-terminal" evidence="5">
    <location>
        <begin position="265"/>
        <end position="331"/>
    </location>
</feature>
<feature type="region of interest" description="Disordered" evidence="3">
    <location>
        <begin position="1415"/>
        <end position="1490"/>
    </location>
</feature>
<evidence type="ECO:0000256" key="2">
    <source>
        <dbReference type="ARBA" id="ARBA00022737"/>
    </source>
</evidence>
<sequence>MSVLRVMSPLTIWAPRLLFMSLELWLLVQGFPIPRRAQDSVQLTSKVLGPMEPWSSHSLDLLPDSPQMLTPRADRGDFDYLGASAAPQVLAPPHLLTDSLLPFLDRDSTRQPSPEPDPFAVAQQELNDKLNLPERPPEAVPMPNGDQNQAPALPPLLKSKTQTVSVDQASDGQAFDILVPPLDRQISKVAKFIVSRWKLKKDAAQHQGLDETVAGTPHQFANLQLQTQPLQDDYIDPGMSTADSDSPPLKLQESTDEPPEPLEQVEPSAVQQEAPVQQFSSEEVEQSVHHEVNAPSPNVNEAQPSNVPKVTTKHVDLEVTLTTGPSPSHQQASESTEDITPLSTQQVAPAQTSELPEDTKPSGSQMEAPVQPTEPPEEVKPPVDQEATTEAPESPMESIGPSQEVTVQPPAQDQPEENILPSIMGKPVDVEITTTSEPTQEATSSLAQAEAPDQPSESLGEAETSGTHLQSPVQPPEYGEELQPSPTQQVVPPQPSGPLSETETSPSEQEQAAQPSEPPEESEPSGSQTEAPVQPAKPSEEIKPSVEQEAPVPPPAQNQAEESILPSVTGKPVDVEITTTSEPAKEATSSLAQAEAPAQPSESPGEAETSETKVQSPIQPPQCGEELQPSPTQQVIPPQPSGPLSETETSLSEQEQAAQPSEPPEESEPSGSQTEAPVQPAKPSEEVKPSVEQEAPVPPPAQDQEPTQEAASSPTQPSEFAEGAEPSPSEKEQAVEPSVSPGEAQPSGIHMTAPAQASEHAEESEPPPPQQEQPAQSSVSSEQSEALKTQHETTTQKPEPWEKDELSPINQGATAQPEELPEEPSPSQQESSVPPVMPPVNTELSPIQPQLPTQSPESSEEVSDLPPLGDSISFSPQDLEIIFRKQHPNLQETTDKHVDMEITMTPQTTVEFEPIPVQQDTQNSTDATEQLELFLTQSGSPSQTPQFPENVDSSPVQPEPTAQPSPAQSEPIAQPFPAQPEPIILPSPAQPQPTAQPSPAQPQPMALPSPSLPESTTQLSPAQPESIALPSPAQLLSTAQPFPAQPEPTAQAPVHYEMTVPILGQDEAQYSMSSVTIQPLDLELPITSKPTTKVKNSPPVKKTRTPPPKPPQVTLPHPVQIQDQHPSLTEGTIQPVDLQFSITVQPITEDELSPAMQETPVQLTKPPMEVVPQSPVQQEMTIPVPGQDEVQYPTSPSVTFQPLDLELTITTETTTGPDLSPIVQETPTQPPEPPREDVEVQPPVYQEVTAPTPDQDQVQHPIPHSTSFETLGLELTINPEPTTGANLTTAPAKPTATLKHPDQNQAQHPNLSQVTVRPFDVELTPTPEPSTEAEYSTIVKTTTAPPPKHPEVTLPHPVQNQAQHPNLNEVTVQPLALGVPLTSESKQSTTLKKTTAPPPKVEVTLPQVTVKTLKLELTKSSQPTTEVKRSSMQETSTQPPKPAAETKIQPSTSGQDQAQRPTLAVTEANNTTTAPPQHPEVTPPHSEQLQSGLERTTIAHSVNPTTESALTVQTEPNATPYTNICELCTCRDESLLCVGLSPTQKLRRVPVPKPNTYKKVLTTLNFYGNDIDYIDNNAWKAYRWTEKLILSENCLTELLKDSFEGLLSLEYLDLSCNKIQYFERATFESLPFLKFVNLGCNLITELNFGTFQAWHGMQFLYQV</sequence>
<feature type="compositionally biased region" description="Polar residues" evidence="3">
    <location>
        <begin position="577"/>
        <end position="592"/>
    </location>
</feature>
<evidence type="ECO:0000256" key="4">
    <source>
        <dbReference type="SAM" id="SignalP"/>
    </source>
</evidence>
<feature type="compositionally biased region" description="Pro residues" evidence="3">
    <location>
        <begin position="977"/>
        <end position="1011"/>
    </location>
</feature>
<feature type="region of interest" description="Disordered" evidence="3">
    <location>
        <begin position="231"/>
        <end position="1053"/>
    </location>
</feature>
<feature type="compositionally biased region" description="Polar residues" evidence="3">
    <location>
        <begin position="341"/>
        <end position="354"/>
    </location>
</feature>
<feature type="domain" description="Leucine-rich repeat-containing protein 37 N-terminal" evidence="5">
    <location>
        <begin position="1393"/>
        <end position="1430"/>
    </location>
</feature>
<dbReference type="SUPFAM" id="SSF52058">
    <property type="entry name" value="L domain-like"/>
    <property type="match status" value="1"/>
</dbReference>
<feature type="compositionally biased region" description="Low complexity" evidence="3">
    <location>
        <begin position="644"/>
        <end position="660"/>
    </location>
</feature>
<feature type="chain" id="PRO_5034428163" evidence="4">
    <location>
        <begin position="31"/>
        <end position="1663"/>
    </location>
</feature>
<feature type="compositionally biased region" description="Polar residues" evidence="3">
    <location>
        <begin position="432"/>
        <end position="447"/>
    </location>
</feature>
<feature type="compositionally biased region" description="Polar residues" evidence="3">
    <location>
        <begin position="704"/>
        <end position="718"/>
    </location>
</feature>
<dbReference type="PROSITE" id="PS51450">
    <property type="entry name" value="LRR"/>
    <property type="match status" value="1"/>
</dbReference>
<dbReference type="Pfam" id="PF15779">
    <property type="entry name" value="LRRC37"/>
    <property type="match status" value="9"/>
</dbReference>
<feature type="domain" description="Leucine-rich repeat-containing protein 37 N-terminal" evidence="5">
    <location>
        <begin position="1030"/>
        <end position="1098"/>
    </location>
</feature>
<feature type="domain" description="Leucine-rich repeat-containing protein 37 N-terminal" evidence="5">
    <location>
        <begin position="522"/>
        <end position="590"/>
    </location>
</feature>
<feature type="compositionally biased region" description="Low complexity" evidence="3">
    <location>
        <begin position="772"/>
        <end position="786"/>
    </location>
</feature>
<feature type="compositionally biased region" description="Polar residues" evidence="3">
    <location>
        <begin position="1448"/>
        <end position="1460"/>
    </location>
</feature>
<feature type="domain" description="Leucine-rich repeat-containing protein 37 N-terminal" evidence="5">
    <location>
        <begin position="1288"/>
        <end position="1337"/>
    </location>
</feature>
<feature type="region of interest" description="Disordered" evidence="3">
    <location>
        <begin position="1085"/>
        <end position="1117"/>
    </location>
</feature>
<feature type="compositionally biased region" description="Polar residues" evidence="3">
    <location>
        <begin position="295"/>
        <end position="309"/>
    </location>
</feature>
<feature type="compositionally biased region" description="Polar residues" evidence="3">
    <location>
        <begin position="842"/>
        <end position="857"/>
    </location>
</feature>
<protein>
    <submittedName>
        <fullName evidence="6">Leucine-rich repeat-containing protein 37A-like</fullName>
    </submittedName>
</protein>
<feature type="signal peptide" evidence="4">
    <location>
        <begin position="1"/>
        <end position="30"/>
    </location>
</feature>
<dbReference type="InterPro" id="IPR015753">
    <property type="entry name" value="LRRC37"/>
</dbReference>
<dbReference type="RefSeq" id="XP_020025700.1">
    <property type="nucleotide sequence ID" value="XM_020170111.1"/>
</dbReference>
<feature type="compositionally biased region" description="Polar residues" evidence="3">
    <location>
        <begin position="1014"/>
        <end position="1023"/>
    </location>
</feature>
<dbReference type="InterPro" id="IPR001611">
    <property type="entry name" value="Leu-rich_rpt"/>
</dbReference>
<proteinExistence type="predicted"/>
<feature type="compositionally biased region" description="Low complexity" evidence="3">
    <location>
        <begin position="483"/>
        <end position="515"/>
    </location>
</feature>
<dbReference type="InterPro" id="IPR032754">
    <property type="entry name" value="LRRC37_N"/>
</dbReference>
<keyword evidence="1" id="KW-0433">Leucine-rich repeat</keyword>
<accession>A0A8B7V4L7</accession>
<name>A0A8B7V4L7_CASCN</name>
<feature type="compositionally biased region" description="Polar residues" evidence="3">
    <location>
        <begin position="918"/>
        <end position="928"/>
    </location>
</feature>
<dbReference type="KEGG" id="ccan:109690645"/>
<feature type="compositionally biased region" description="Polar residues" evidence="3">
    <location>
        <begin position="320"/>
        <end position="334"/>
    </location>
</feature>
<feature type="region of interest" description="Disordered" evidence="3">
    <location>
        <begin position="131"/>
        <end position="154"/>
    </location>
</feature>
<feature type="compositionally biased region" description="Low complexity" evidence="3">
    <location>
        <begin position="1285"/>
        <end position="1298"/>
    </location>
</feature>
<dbReference type="SMART" id="SM00369">
    <property type="entry name" value="LRR_TYP"/>
    <property type="match status" value="3"/>
</dbReference>
<evidence type="ECO:0000259" key="5">
    <source>
        <dbReference type="Pfam" id="PF15779"/>
    </source>
</evidence>
<feature type="domain" description="Leucine-rich repeat-containing protein 37 N-terminal" evidence="5">
    <location>
        <begin position="1149"/>
        <end position="1220"/>
    </location>
</feature>
<gene>
    <name evidence="6" type="primary">LOC109690645</name>
</gene>
<feature type="compositionally biased region" description="Polar residues" evidence="3">
    <location>
        <begin position="400"/>
        <end position="411"/>
    </location>
</feature>
<feature type="domain" description="Leucine-rich repeat-containing protein 37 N-terminal" evidence="5">
    <location>
        <begin position="378"/>
        <end position="445"/>
    </location>
</feature>
<dbReference type="Pfam" id="PF13855">
    <property type="entry name" value="LRR_8"/>
    <property type="match status" value="1"/>
</dbReference>
<evidence type="ECO:0000256" key="3">
    <source>
        <dbReference type="SAM" id="MobiDB-lite"/>
    </source>
</evidence>
<feature type="region of interest" description="Disordered" evidence="3">
    <location>
        <begin position="1381"/>
        <end position="1403"/>
    </location>
</feature>
<feature type="domain" description="Leucine-rich repeat-containing protein 37 N-terminal" evidence="5">
    <location>
        <begin position="1341"/>
        <end position="1389"/>
    </location>
</feature>
<reference evidence="6" key="1">
    <citation type="submission" date="2025-08" db="UniProtKB">
        <authorList>
            <consortium name="RefSeq"/>
        </authorList>
    </citation>
    <scope>IDENTIFICATION</scope>
    <source>
        <tissue evidence="6">Leukocyte</tissue>
    </source>
</reference>
<feature type="domain" description="Leucine-rich repeat-containing protein 37 N-terminal" evidence="5">
    <location>
        <begin position="842"/>
        <end position="914"/>
    </location>
</feature>
<keyword evidence="2" id="KW-0677">Repeat</keyword>
<dbReference type="Gene3D" id="3.80.10.10">
    <property type="entry name" value="Ribonuclease Inhibitor"/>
    <property type="match status" value="1"/>
</dbReference>
<dbReference type="OrthoDB" id="9800672at2759"/>